<gene>
    <name evidence="2" type="ORF">QYF61_009109</name>
</gene>
<evidence type="ECO:0000313" key="2">
    <source>
        <dbReference type="EMBL" id="KAK4818238.1"/>
    </source>
</evidence>
<keyword evidence="3" id="KW-1185">Reference proteome</keyword>
<name>A0AAN7S4N9_MYCAM</name>
<dbReference type="Proteomes" id="UP001333110">
    <property type="component" value="Unassembled WGS sequence"/>
</dbReference>
<feature type="region of interest" description="Disordered" evidence="1">
    <location>
        <begin position="116"/>
        <end position="200"/>
    </location>
</feature>
<proteinExistence type="predicted"/>
<organism evidence="2 3">
    <name type="scientific">Mycteria americana</name>
    <name type="common">Wood stork</name>
    <dbReference type="NCBI Taxonomy" id="33587"/>
    <lineage>
        <taxon>Eukaryota</taxon>
        <taxon>Metazoa</taxon>
        <taxon>Chordata</taxon>
        <taxon>Craniata</taxon>
        <taxon>Vertebrata</taxon>
        <taxon>Euteleostomi</taxon>
        <taxon>Archelosauria</taxon>
        <taxon>Archosauria</taxon>
        <taxon>Dinosauria</taxon>
        <taxon>Saurischia</taxon>
        <taxon>Theropoda</taxon>
        <taxon>Coelurosauria</taxon>
        <taxon>Aves</taxon>
        <taxon>Neognathae</taxon>
        <taxon>Neoaves</taxon>
        <taxon>Aequornithes</taxon>
        <taxon>Ciconiiformes</taxon>
        <taxon>Ciconiidae</taxon>
        <taxon>Mycteria</taxon>
    </lineage>
</organism>
<reference evidence="2 3" key="1">
    <citation type="journal article" date="2023" name="J. Hered.">
        <title>Chromosome-level genome of the wood stork (Mycteria americana) provides insight into avian chromosome evolution.</title>
        <authorList>
            <person name="Flamio R. Jr."/>
            <person name="Ramstad K.M."/>
        </authorList>
    </citation>
    <scope>NUCLEOTIDE SEQUENCE [LARGE SCALE GENOMIC DNA]</scope>
    <source>
        <strain evidence="2">JAX WOST 10</strain>
    </source>
</reference>
<sequence length="200" mass="21813">MLAMVRALKEIVLRALGAGSALRHEEGERLVRAGAVGASKKRWPMRRQWQMEAGGGGDKVAAAIHRREVAFKGEWPLVGLLPLLLIHVVTSNTASRDRESIKCDCVGQKHLCQQAGQSGDEDFKEGTTGEADGNPQLSEEVVGTSGSLQKKRERREETVHLTVRLPLKGSGEIGCQENHDVQQKQMQSPAPGEEWPHALG</sequence>
<dbReference type="AlphaFoldDB" id="A0AAN7S4N9"/>
<protein>
    <submittedName>
        <fullName evidence="2">Uncharacterized protein</fullName>
    </submittedName>
</protein>
<dbReference type="EMBL" id="JAUNZN010000007">
    <property type="protein sequence ID" value="KAK4818238.1"/>
    <property type="molecule type" value="Genomic_DNA"/>
</dbReference>
<evidence type="ECO:0000256" key="1">
    <source>
        <dbReference type="SAM" id="MobiDB-lite"/>
    </source>
</evidence>
<accession>A0AAN7S4N9</accession>
<comment type="caution">
    <text evidence="2">The sequence shown here is derived from an EMBL/GenBank/DDBJ whole genome shotgun (WGS) entry which is preliminary data.</text>
</comment>
<evidence type="ECO:0000313" key="3">
    <source>
        <dbReference type="Proteomes" id="UP001333110"/>
    </source>
</evidence>